<evidence type="ECO:0000256" key="3">
    <source>
        <dbReference type="PROSITE-ProRule" id="PRU01379"/>
    </source>
</evidence>
<evidence type="ECO:0000259" key="6">
    <source>
        <dbReference type="PROSITE" id="PS52035"/>
    </source>
</evidence>
<accession>A0A7J6NXW2</accession>
<comment type="cofactor">
    <cofactor evidence="1">
        <name>Zn(2+)</name>
        <dbReference type="ChEBI" id="CHEBI:29105"/>
    </cofactor>
</comment>
<dbReference type="GO" id="GO:0008270">
    <property type="term" value="F:zinc ion binding"/>
    <property type="evidence" value="ECO:0007669"/>
    <property type="project" value="InterPro"/>
</dbReference>
<dbReference type="EMBL" id="JABANP010000144">
    <property type="protein sequence ID" value="KAF4688695.1"/>
    <property type="molecule type" value="Genomic_DNA"/>
</dbReference>
<feature type="coiled-coil region" evidence="4">
    <location>
        <begin position="446"/>
        <end position="474"/>
    </location>
</feature>
<evidence type="ECO:0000256" key="2">
    <source>
        <dbReference type="ARBA" id="ARBA00005988"/>
    </source>
</evidence>
<dbReference type="Gene3D" id="3.40.630.10">
    <property type="entry name" value="Zn peptidases"/>
    <property type="match status" value="1"/>
</dbReference>
<feature type="compositionally biased region" description="Basic and acidic residues" evidence="5">
    <location>
        <begin position="15"/>
        <end position="31"/>
    </location>
</feature>
<dbReference type="PANTHER" id="PTHR12756:SF11">
    <property type="entry name" value="CYTOSOLIC CARBOXYPEPTIDASE 1"/>
    <property type="match status" value="1"/>
</dbReference>
<dbReference type="Pfam" id="PF00246">
    <property type="entry name" value="Peptidase_M14"/>
    <property type="match status" value="1"/>
</dbReference>
<dbReference type="PANTHER" id="PTHR12756">
    <property type="entry name" value="CYTOSOLIC CARBOXYPEPTIDASE"/>
    <property type="match status" value="1"/>
</dbReference>
<proteinExistence type="inferred from homology"/>
<sequence length="1405" mass="156118">MTLDRSEDAAAAEPRTVEKPEPSTDSDRSEDSGWMFALRALHSRVLNTLNGDSVARCPKLETVPEEPVEPEKPKYRTYGPDEEVPAEEKAYQLRRRRAKKAGHFRINKQILQSETLEELLDVIAEALNWFNIVNIGTALYKLASLALADQSQASKNKAFLRKDNRYIGFLDEVANVMSYVDEPIAIEAANGSGKLIRDLASPQKELANIVWAVTHIGLPHRRLYKLVARHMIWYIDHFDSVNLSLALWGFAKMDVCSPELFHAAAPVIIDMIETFEPHRLCNTAWAFSKTLNAQDNEKLFSAIASASMRKIDKFNLSNESMLVYSFALAQYKEPVELIGMILKQQIRAIKRGEVNDPRSFANMAWGAAELGVGAKYQDLYTAIADYLARRPRILNDFGINQLATLCLALMMVESKAPTIERAGTMRTDLMNLQAAFNYYRIDSGCVREALQELLKMEIQQKQERERLIAEQQQQAALMARQKLILGRFTSLSQAIREILVPLVGALLVLFITRRLKLWLLSQRIAAPGMLRKEEATREAGQRRAGGVLDRMASCQIVDSSASPMTDYALPCGYESSGAPPNYSKFKQFERHLMFSHGGTSPGVDRSSFASLAAMSKEMPEISFPRPEVPRDLVELNSTGCVNPASMENFPLVSSHSRLGLQPLLFSSCFESGNLASATLTSVSYSHGGGGSFEGGRNTQYTNGSTLEVSYDLLLENDTNSAAQHTQWYHFAARANIRTGSEEAPETTVKILATFNITNLRKRKSLYQMGMRPFTLHSGDTTKGWTNDRCTNVSYTQQTIPPDQSSAEGSGPTNYTLSFCYCFCGRGLDETVVFAMAPPLTYSALVSHLRMLRDEHLENDLWQEPLGASLGGLPVPLLLVSDFTPEPSNFPVYLKSMASRRPLAPGSIRKLRSESEWSQYINATNQRIQRSPSLHSVMPSMQRKSSLERAGVVRSDSDDRMMHTRPNAGQISHRSRPDSASFAGGSHRARPAPAFQLHTGMVDFSRKIALWHRHFSARVENVRRDRPAVVIIARQHPGETVGSWMCLGLLHWLLSDTARHLRAKYCFHIVPMVNVDGVVHGNSRTTLAGVDPNRTWADPNPVIHPEVFKLKEYLKAAGQRVLVEARPQEASLSLLHTTDGTLHMGIHGHHISASEAATEAPRRDSTNVHLFLDLHGHSQKMDAFFYGCGAPSIACAVYPKLASRATDDISFESSRWKFSRAQLKTARSVAYRQFGVINSYTVECSFYGSQSDVPPYVAEFDQTRLATIGAALGRAMAAYFQVPADYRADPVVSGRDWLHFEDLAGLSPQTVLDDLRAVASTVHDLTASLVGDEPTANSDSDDDETTKKAVAVTAPKAPNDRPKKFSGPRPRARSVVQPLSSTHLHNEGFKAVRGTARRSSLPSYFS</sequence>
<feature type="domain" description="Peptidase M14" evidence="6">
    <location>
        <begin position="951"/>
        <end position="1270"/>
    </location>
</feature>
<dbReference type="OrthoDB" id="10253041at2759"/>
<dbReference type="InterPro" id="IPR000834">
    <property type="entry name" value="Peptidase_M14"/>
</dbReference>
<dbReference type="GO" id="GO:0006508">
    <property type="term" value="P:proteolysis"/>
    <property type="evidence" value="ECO:0007669"/>
    <property type="project" value="InterPro"/>
</dbReference>
<comment type="caution">
    <text evidence="7">The sequence shown here is derived from an EMBL/GenBank/DDBJ whole genome shotgun (WGS) entry which is preliminary data.</text>
</comment>
<dbReference type="SUPFAM" id="SSF53187">
    <property type="entry name" value="Zn-dependent exopeptidases"/>
    <property type="match status" value="1"/>
</dbReference>
<feature type="compositionally biased region" description="Low complexity" evidence="5">
    <location>
        <begin position="1347"/>
        <end position="1356"/>
    </location>
</feature>
<dbReference type="Proteomes" id="UP000541610">
    <property type="component" value="Unassembled WGS sequence"/>
</dbReference>
<feature type="region of interest" description="Disordered" evidence="5">
    <location>
        <begin position="1"/>
        <end position="31"/>
    </location>
</feature>
<name>A0A7J6NXW2_PEROL</name>
<reference evidence="7 8" key="1">
    <citation type="submission" date="2020-04" db="EMBL/GenBank/DDBJ databases">
        <title>Perkinsus olseni comparative genomics.</title>
        <authorList>
            <person name="Bogema D.R."/>
        </authorList>
    </citation>
    <scope>NUCLEOTIDE SEQUENCE [LARGE SCALE GENOMIC DNA]</scope>
    <source>
        <strain evidence="7">00978-12</strain>
    </source>
</reference>
<keyword evidence="4" id="KW-0175">Coiled coil</keyword>
<evidence type="ECO:0000313" key="7">
    <source>
        <dbReference type="EMBL" id="KAF4688695.1"/>
    </source>
</evidence>
<dbReference type="InterPro" id="IPR050821">
    <property type="entry name" value="Cytosolic_carboxypeptidase"/>
</dbReference>
<evidence type="ECO:0000256" key="1">
    <source>
        <dbReference type="ARBA" id="ARBA00001947"/>
    </source>
</evidence>
<comment type="similarity">
    <text evidence="2 3">Belongs to the peptidase M14 family.</text>
</comment>
<protein>
    <recommendedName>
        <fullName evidence="6">Peptidase M14 domain-containing protein</fullName>
    </recommendedName>
</protein>
<gene>
    <name evidence="7" type="ORF">FOZ60_002501</name>
</gene>
<dbReference type="Gene3D" id="2.60.40.3120">
    <property type="match status" value="1"/>
</dbReference>
<evidence type="ECO:0000256" key="5">
    <source>
        <dbReference type="SAM" id="MobiDB-lite"/>
    </source>
</evidence>
<evidence type="ECO:0000256" key="4">
    <source>
        <dbReference type="SAM" id="Coils"/>
    </source>
</evidence>
<dbReference type="GO" id="GO:0004181">
    <property type="term" value="F:metallocarboxypeptidase activity"/>
    <property type="evidence" value="ECO:0007669"/>
    <property type="project" value="InterPro"/>
</dbReference>
<feature type="compositionally biased region" description="Polar residues" evidence="5">
    <location>
        <begin position="1396"/>
        <end position="1405"/>
    </location>
</feature>
<feature type="active site" description="Proton donor/acceptor" evidence="3">
    <location>
        <position position="1242"/>
    </location>
</feature>
<feature type="region of interest" description="Disordered" evidence="5">
    <location>
        <begin position="1328"/>
        <end position="1405"/>
    </location>
</feature>
<dbReference type="PROSITE" id="PS52035">
    <property type="entry name" value="PEPTIDASE_M14"/>
    <property type="match status" value="1"/>
</dbReference>
<feature type="region of interest" description="Disordered" evidence="5">
    <location>
        <begin position="935"/>
        <end position="988"/>
    </location>
</feature>
<organism evidence="7 8">
    <name type="scientific">Perkinsus olseni</name>
    <name type="common">Perkinsus atlanticus</name>
    <dbReference type="NCBI Taxonomy" id="32597"/>
    <lineage>
        <taxon>Eukaryota</taxon>
        <taxon>Sar</taxon>
        <taxon>Alveolata</taxon>
        <taxon>Perkinsozoa</taxon>
        <taxon>Perkinsea</taxon>
        <taxon>Perkinsida</taxon>
        <taxon>Perkinsidae</taxon>
        <taxon>Perkinsus</taxon>
    </lineage>
</organism>
<evidence type="ECO:0000313" key="8">
    <source>
        <dbReference type="Proteomes" id="UP000541610"/>
    </source>
</evidence>